<dbReference type="PANTHER" id="PTHR48104">
    <property type="entry name" value="METACASPASE-4"/>
    <property type="match status" value="1"/>
</dbReference>
<feature type="non-terminal residue" evidence="2">
    <location>
        <position position="218"/>
    </location>
</feature>
<dbReference type="InParanoid" id="W4JVV3"/>
<dbReference type="HOGENOM" id="CLU_1269549_0_0_1"/>
<name>W4JVV3_HETIT</name>
<organism evidence="2 3">
    <name type="scientific">Heterobasidion irregulare (strain TC 32-1)</name>
    <dbReference type="NCBI Taxonomy" id="747525"/>
    <lineage>
        <taxon>Eukaryota</taxon>
        <taxon>Fungi</taxon>
        <taxon>Dikarya</taxon>
        <taxon>Basidiomycota</taxon>
        <taxon>Agaricomycotina</taxon>
        <taxon>Agaricomycetes</taxon>
        <taxon>Russulales</taxon>
        <taxon>Bondarzewiaceae</taxon>
        <taxon>Heterobasidion</taxon>
        <taxon>Heterobasidion annosum species complex</taxon>
    </lineage>
</organism>
<dbReference type="Proteomes" id="UP000030671">
    <property type="component" value="Unassembled WGS sequence"/>
</dbReference>
<dbReference type="Gene3D" id="3.40.50.12660">
    <property type="match status" value="1"/>
</dbReference>
<dbReference type="InterPro" id="IPR050452">
    <property type="entry name" value="Metacaspase"/>
</dbReference>
<dbReference type="GeneID" id="20672918"/>
<evidence type="ECO:0000256" key="1">
    <source>
        <dbReference type="ARBA" id="ARBA00009005"/>
    </source>
</evidence>
<dbReference type="KEGG" id="hir:HETIRDRAFT_411074"/>
<dbReference type="AlphaFoldDB" id="W4JVV3"/>
<keyword evidence="3" id="KW-1185">Reference proteome</keyword>
<dbReference type="PANTHER" id="PTHR48104:SF30">
    <property type="entry name" value="METACASPASE-1"/>
    <property type="match status" value="1"/>
</dbReference>
<accession>W4JVV3</accession>
<dbReference type="EMBL" id="KI925462">
    <property type="protein sequence ID" value="ETW77693.1"/>
    <property type="molecule type" value="Genomic_DNA"/>
</dbReference>
<dbReference type="OrthoDB" id="3223806at2759"/>
<evidence type="ECO:0000313" key="2">
    <source>
        <dbReference type="EMBL" id="ETW77693.1"/>
    </source>
</evidence>
<evidence type="ECO:0000313" key="3">
    <source>
        <dbReference type="Proteomes" id="UP000030671"/>
    </source>
</evidence>
<comment type="similarity">
    <text evidence="1">Belongs to the peptidase C14B family.</text>
</comment>
<gene>
    <name evidence="2" type="ORF">HETIRDRAFT_411074</name>
</gene>
<dbReference type="GO" id="GO:0004197">
    <property type="term" value="F:cysteine-type endopeptidase activity"/>
    <property type="evidence" value="ECO:0007669"/>
    <property type="project" value="TreeGrafter"/>
</dbReference>
<reference evidence="2 3" key="1">
    <citation type="journal article" date="2012" name="New Phytol.">
        <title>Insight into trade-off between wood decay and parasitism from the genome of a fungal forest pathogen.</title>
        <authorList>
            <person name="Olson A."/>
            <person name="Aerts A."/>
            <person name="Asiegbu F."/>
            <person name="Belbahri L."/>
            <person name="Bouzid O."/>
            <person name="Broberg A."/>
            <person name="Canback B."/>
            <person name="Coutinho P.M."/>
            <person name="Cullen D."/>
            <person name="Dalman K."/>
            <person name="Deflorio G."/>
            <person name="van Diepen L.T."/>
            <person name="Dunand C."/>
            <person name="Duplessis S."/>
            <person name="Durling M."/>
            <person name="Gonthier P."/>
            <person name="Grimwood J."/>
            <person name="Fossdal C.G."/>
            <person name="Hansson D."/>
            <person name="Henrissat B."/>
            <person name="Hietala A."/>
            <person name="Himmelstrand K."/>
            <person name="Hoffmeister D."/>
            <person name="Hogberg N."/>
            <person name="James T.Y."/>
            <person name="Karlsson M."/>
            <person name="Kohler A."/>
            <person name="Kues U."/>
            <person name="Lee Y.H."/>
            <person name="Lin Y.C."/>
            <person name="Lind M."/>
            <person name="Lindquist E."/>
            <person name="Lombard V."/>
            <person name="Lucas S."/>
            <person name="Lunden K."/>
            <person name="Morin E."/>
            <person name="Murat C."/>
            <person name="Park J."/>
            <person name="Raffaello T."/>
            <person name="Rouze P."/>
            <person name="Salamov A."/>
            <person name="Schmutz J."/>
            <person name="Solheim H."/>
            <person name="Stahlberg J."/>
            <person name="Velez H."/>
            <person name="de Vries R.P."/>
            <person name="Wiebenga A."/>
            <person name="Woodward S."/>
            <person name="Yakovlev I."/>
            <person name="Garbelotto M."/>
            <person name="Martin F."/>
            <person name="Grigoriev I.V."/>
            <person name="Stenlid J."/>
        </authorList>
    </citation>
    <scope>NUCLEOTIDE SEQUENCE [LARGE SCALE GENOMIC DNA]</scope>
    <source>
        <strain evidence="2 3">TC 32-1</strain>
    </source>
</reference>
<dbReference type="eggNOG" id="KOG1546">
    <property type="taxonomic scope" value="Eukaryota"/>
</dbReference>
<dbReference type="RefSeq" id="XP_009549730.1">
    <property type="nucleotide sequence ID" value="XM_009551435.1"/>
</dbReference>
<protein>
    <submittedName>
        <fullName evidence="2">Uncharacterized protein</fullName>
    </submittedName>
</protein>
<dbReference type="GO" id="GO:0006508">
    <property type="term" value="P:proteolysis"/>
    <property type="evidence" value="ECO:0007669"/>
    <property type="project" value="TreeGrafter"/>
</dbReference>
<sequence>MTVKDNTIMGPGVETSGRFVDALHGRRRALLIGICYEQTPDWGTLSMPHKDVDRLQELLLGTYNYRPEDVYVMKDHESTRAGLRPTRANIIRMLHQLVHDAKAGDRFVFLFSGHCDQQIARHDLREEDGQDEAIITCDNRKIIDNRLRKILVNNLPSGSNLMAIFDTCHSGTLLDLPHYHCNQLYVPWISRSHRTSSTLRAANSAGMKSVRILLPRSC</sequence>
<proteinExistence type="inferred from homology"/>
<dbReference type="GO" id="GO:0005737">
    <property type="term" value="C:cytoplasm"/>
    <property type="evidence" value="ECO:0007669"/>
    <property type="project" value="TreeGrafter"/>
</dbReference>